<sequence>MTNTSMLSQGATSASVSNDCTIAVGYVVFDAVCLAAGAVELRAGISASAAADMAEAVWPVASQIEVVIYTLSQEGVTAEQQAWGIFKILGIIYKGGCLPAVGKAFQKTLTWYNMILYGVSAVAVIVSALATDGVALVAFIVAQLVAFAFLVEDCVKAVSACSISSAQPAVQAAYGAESSGNYFITDRQPSLYAVGDELYVAFRSASNQTLSNSFSTDGQNWYYPPISVNIMQIEDSPNGIAFNGQGLVAFPSVYANTTAEKQQTAPASPAKLLQLFSNDLEGTIVQDVYMGSPGSMCELNGEVLLAFQANDSSHTMYVTKSTDGVTWQAPATAIKNVQIGSAPALANFNGTIYCAYKQNTSRQELYYTISTDGFTWETPQPSYVGIIISGSPSLTVLNGKLYIAFLGSDGHSLYSGVYIENPPWQYALIPGVSAGSSPSICAYNGSLYIAYMANDGSQAILYVKSSDGTTWSSPQPLNGVFAQ</sequence>
<reference evidence="2 3" key="1">
    <citation type="submission" date="2018-10" db="EMBL/GenBank/DDBJ databases">
        <title>Paraburkholderia sp. 7MK8-2, isolated from soil.</title>
        <authorList>
            <person name="Gao Z.-H."/>
            <person name="Qiu L.-H."/>
        </authorList>
    </citation>
    <scope>NUCLEOTIDE SEQUENCE [LARGE SCALE GENOMIC DNA]</scope>
    <source>
        <strain evidence="2 3">7MK8-2</strain>
    </source>
</reference>
<protein>
    <submittedName>
        <fullName evidence="2">Exo-alpha-sialidase</fullName>
    </submittedName>
</protein>
<keyword evidence="1" id="KW-0472">Membrane</keyword>
<keyword evidence="1" id="KW-0812">Transmembrane</keyword>
<evidence type="ECO:0000313" key="2">
    <source>
        <dbReference type="EMBL" id="RKP45174.1"/>
    </source>
</evidence>
<gene>
    <name evidence="2" type="ORF">D7S89_20285</name>
</gene>
<dbReference type="CDD" id="cd15482">
    <property type="entry name" value="Sialidase_non-viral"/>
    <property type="match status" value="1"/>
</dbReference>
<dbReference type="SUPFAM" id="SSF89372">
    <property type="entry name" value="Fucose-specific lectin"/>
    <property type="match status" value="1"/>
</dbReference>
<accession>A0A494XAN9</accession>
<dbReference type="Gene3D" id="2.115.10.20">
    <property type="entry name" value="Glycosyl hydrolase domain, family 43"/>
    <property type="match status" value="1"/>
</dbReference>
<dbReference type="AlphaFoldDB" id="A0A494XAN9"/>
<organism evidence="2 3">
    <name type="scientific">Trinickia fusca</name>
    <dbReference type="NCBI Taxonomy" id="2419777"/>
    <lineage>
        <taxon>Bacteria</taxon>
        <taxon>Pseudomonadati</taxon>
        <taxon>Pseudomonadota</taxon>
        <taxon>Betaproteobacteria</taxon>
        <taxon>Burkholderiales</taxon>
        <taxon>Burkholderiaceae</taxon>
        <taxon>Trinickia</taxon>
    </lineage>
</organism>
<keyword evidence="1" id="KW-1133">Transmembrane helix</keyword>
<evidence type="ECO:0000313" key="3">
    <source>
        <dbReference type="Proteomes" id="UP000280434"/>
    </source>
</evidence>
<dbReference type="RefSeq" id="WP_121280446.1">
    <property type="nucleotide sequence ID" value="NZ_RBZV01000010.1"/>
</dbReference>
<proteinExistence type="predicted"/>
<dbReference type="EMBL" id="RBZV01000010">
    <property type="protein sequence ID" value="RKP45174.1"/>
    <property type="molecule type" value="Genomic_DNA"/>
</dbReference>
<name>A0A494XAN9_9BURK</name>
<dbReference type="Proteomes" id="UP000280434">
    <property type="component" value="Unassembled WGS sequence"/>
</dbReference>
<comment type="caution">
    <text evidence="2">The sequence shown here is derived from an EMBL/GenBank/DDBJ whole genome shotgun (WGS) entry which is preliminary data.</text>
</comment>
<evidence type="ECO:0000256" key="1">
    <source>
        <dbReference type="SAM" id="Phobius"/>
    </source>
</evidence>
<dbReference type="InterPro" id="IPR023296">
    <property type="entry name" value="Glyco_hydro_beta-prop_sf"/>
</dbReference>
<keyword evidence="3" id="KW-1185">Reference proteome</keyword>
<dbReference type="OrthoDB" id="6091599at2"/>
<feature type="transmembrane region" description="Helical" evidence="1">
    <location>
        <begin position="111"/>
        <end position="130"/>
    </location>
</feature>